<evidence type="ECO:0000256" key="5">
    <source>
        <dbReference type="ARBA" id="ARBA00023136"/>
    </source>
</evidence>
<feature type="transmembrane region" description="Helical" evidence="6">
    <location>
        <begin position="21"/>
        <end position="42"/>
    </location>
</feature>
<keyword evidence="5 6" id="KW-0472">Membrane</keyword>
<dbReference type="GeneTree" id="ENSGT00390000003231"/>
<feature type="transmembrane region" description="Helical" evidence="6">
    <location>
        <begin position="82"/>
        <end position="107"/>
    </location>
</feature>
<sequence length="361" mass="38795">MHHFVCRPSGGPEARGPVIAASVFLLVAEFVAACVTAALYGTAGDPTWLGLTLLFALVASLAVQLALVVIHRDIGRDRPLVLLLHLLQMGALVRCVPMHSLIVWHILEVDVCMMMELVQIFTQNKMYAFSFLLLLLGVLMSFSLLATAYGAVVLTFLAIRLEHPLLELGAAPAAYVLALVWRSLEMAARVSALVLFAASCRAWCFLVICANLAIFAALPWIGAVWRFCSAPIFTAVALFCWPATRFRPDSPDFVARKHSWVGAALYYGLRFAENSALVGGWLVCRGAAPLSSGGLLCGPAVAAQIGAAFGLSLILMLVFYQFAHPARRLMRRNVADLCPPTVWCQGGGARAVDTAGVGEAV</sequence>
<evidence type="ECO:0000313" key="8">
    <source>
        <dbReference type="Proteomes" id="UP000694388"/>
    </source>
</evidence>
<dbReference type="OMA" id="FLVICAN"/>
<dbReference type="AlphaFoldDB" id="A0A8C4R4W6"/>
<dbReference type="Ensembl" id="ENSEBUT00000025573.1">
    <property type="protein sequence ID" value="ENSEBUP00000024997.1"/>
    <property type="gene ID" value="ENSEBUG00000015430.1"/>
</dbReference>
<evidence type="ECO:0000256" key="4">
    <source>
        <dbReference type="ARBA" id="ARBA00022989"/>
    </source>
</evidence>
<dbReference type="Pfam" id="PF09815">
    <property type="entry name" value="XK-related"/>
    <property type="match status" value="2"/>
</dbReference>
<feature type="transmembrane region" description="Helical" evidence="6">
    <location>
        <begin position="165"/>
        <end position="184"/>
    </location>
</feature>
<evidence type="ECO:0000256" key="3">
    <source>
        <dbReference type="ARBA" id="ARBA00022692"/>
    </source>
</evidence>
<protein>
    <recommendedName>
        <fullName evidence="6">XK-related protein</fullName>
    </recommendedName>
</protein>
<reference evidence="7" key="2">
    <citation type="submission" date="2025-09" db="UniProtKB">
        <authorList>
            <consortium name="Ensembl"/>
        </authorList>
    </citation>
    <scope>IDENTIFICATION</scope>
</reference>
<feature type="transmembrane region" description="Helical" evidence="6">
    <location>
        <begin position="190"/>
        <end position="216"/>
    </location>
</feature>
<evidence type="ECO:0000256" key="2">
    <source>
        <dbReference type="ARBA" id="ARBA00008789"/>
    </source>
</evidence>
<dbReference type="PANTHER" id="PTHR14297:SF8">
    <property type="entry name" value="ENDOPLASMIC RETICULUM MEMBRANE ADAPTER PROTEIN XK"/>
    <property type="match status" value="1"/>
</dbReference>
<dbReference type="InterPro" id="IPR018629">
    <property type="entry name" value="XK-rel"/>
</dbReference>
<evidence type="ECO:0000256" key="1">
    <source>
        <dbReference type="ARBA" id="ARBA00004141"/>
    </source>
</evidence>
<keyword evidence="3 6" id="KW-0812">Transmembrane</keyword>
<reference evidence="7" key="1">
    <citation type="submission" date="2025-08" db="UniProtKB">
        <authorList>
            <consortium name="Ensembl"/>
        </authorList>
    </citation>
    <scope>IDENTIFICATION</scope>
</reference>
<dbReference type="GO" id="GO:0005886">
    <property type="term" value="C:plasma membrane"/>
    <property type="evidence" value="ECO:0007669"/>
    <property type="project" value="UniProtKB-ARBA"/>
</dbReference>
<keyword evidence="4 6" id="KW-1133">Transmembrane helix</keyword>
<feature type="transmembrane region" description="Helical" evidence="6">
    <location>
        <begin position="127"/>
        <end position="158"/>
    </location>
</feature>
<accession>A0A8C4R4W6</accession>
<dbReference type="PANTHER" id="PTHR14297">
    <property type="entry name" value="MEMBRANE TRANSPORT PROTEIN XK FAMILY MEMBER"/>
    <property type="match status" value="1"/>
</dbReference>
<feature type="transmembrane region" description="Helical" evidence="6">
    <location>
        <begin position="48"/>
        <end position="70"/>
    </location>
</feature>
<name>A0A8C4R4W6_EPTBU</name>
<feature type="transmembrane region" description="Helical" evidence="6">
    <location>
        <begin position="301"/>
        <end position="323"/>
    </location>
</feature>
<comment type="similarity">
    <text evidence="2 6">Belongs to the XK family.</text>
</comment>
<keyword evidence="8" id="KW-1185">Reference proteome</keyword>
<dbReference type="InterPro" id="IPR051773">
    <property type="entry name" value="XK-related_adapter"/>
</dbReference>
<dbReference type="Proteomes" id="UP000694388">
    <property type="component" value="Unplaced"/>
</dbReference>
<organism evidence="7 8">
    <name type="scientific">Eptatretus burgeri</name>
    <name type="common">Inshore hagfish</name>
    <dbReference type="NCBI Taxonomy" id="7764"/>
    <lineage>
        <taxon>Eukaryota</taxon>
        <taxon>Metazoa</taxon>
        <taxon>Chordata</taxon>
        <taxon>Craniata</taxon>
        <taxon>Vertebrata</taxon>
        <taxon>Cyclostomata</taxon>
        <taxon>Myxini</taxon>
        <taxon>Myxiniformes</taxon>
        <taxon>Myxinidae</taxon>
        <taxon>Eptatretinae</taxon>
        <taxon>Eptatretus</taxon>
    </lineage>
</organism>
<comment type="subcellular location">
    <subcellularLocation>
        <location evidence="1 6">Membrane</location>
        <topology evidence="1 6">Multi-pass membrane protein</topology>
    </subcellularLocation>
</comment>
<evidence type="ECO:0000313" key="7">
    <source>
        <dbReference type="Ensembl" id="ENSEBUP00000024997.1"/>
    </source>
</evidence>
<evidence type="ECO:0000256" key="6">
    <source>
        <dbReference type="RuleBase" id="RU910716"/>
    </source>
</evidence>
<proteinExistence type="inferred from homology"/>